<proteinExistence type="predicted"/>
<comment type="caution">
    <text evidence="1">The sequence shown here is derived from an EMBL/GenBank/DDBJ whole genome shotgun (WGS) entry which is preliminary data.</text>
</comment>
<dbReference type="Proteomes" id="UP000793456">
    <property type="component" value="Chromosome I"/>
</dbReference>
<evidence type="ECO:0000313" key="1">
    <source>
        <dbReference type="EMBL" id="TMS22801.1"/>
    </source>
</evidence>
<organism evidence="1 2">
    <name type="scientific">Larimichthys crocea</name>
    <name type="common">Large yellow croaker</name>
    <name type="synonym">Pseudosciaena crocea</name>
    <dbReference type="NCBI Taxonomy" id="215358"/>
    <lineage>
        <taxon>Eukaryota</taxon>
        <taxon>Metazoa</taxon>
        <taxon>Chordata</taxon>
        <taxon>Craniata</taxon>
        <taxon>Vertebrata</taxon>
        <taxon>Euteleostomi</taxon>
        <taxon>Actinopterygii</taxon>
        <taxon>Neopterygii</taxon>
        <taxon>Teleostei</taxon>
        <taxon>Neoteleostei</taxon>
        <taxon>Acanthomorphata</taxon>
        <taxon>Eupercaria</taxon>
        <taxon>Sciaenidae</taxon>
        <taxon>Larimichthys</taxon>
    </lineage>
</organism>
<sequence>MLIPDVLRPIPSALTQAIRNFAKSLENWLTGAMMNIPEEMVRIKVVCVGSFSQTLRRYTSLNHLAQAARAVLQNSAQINQMLSDLNRVDFTNVQEQASWVCQCEDRVVQRLEQDFKMTLQQQNSLEQWATWLDSVVSQALKPYEHNPVALPKAAKVFLLNWSFYSSMVIRDLTLRSAASFGSFHLIRLLYDEYMYYLIEHRVALAKGVTPIAVMGEFASTIKSRISPDLEKEEEEDDEEEESEDETGDLVLQSSSLSAVDEEKEPMEPPTKQPRTSLNLHKICRGMSTIQIIELYFYCDDDDDDDDGPSM</sequence>
<protein>
    <submittedName>
        <fullName evidence="1">Uncharacterized protein</fullName>
    </submittedName>
</protein>
<accession>A0ACD3RV08</accession>
<gene>
    <name evidence="1" type="ORF">E3U43_008107</name>
</gene>
<keyword evidence="2" id="KW-1185">Reference proteome</keyword>
<reference evidence="1" key="1">
    <citation type="submission" date="2018-11" db="EMBL/GenBank/DDBJ databases">
        <title>The sequence and de novo assembly of Larimichthys crocea genome using PacBio and Hi-C technologies.</title>
        <authorList>
            <person name="Xu P."/>
            <person name="Chen B."/>
            <person name="Zhou Z."/>
            <person name="Ke Q."/>
            <person name="Wu Y."/>
            <person name="Bai H."/>
            <person name="Pu F."/>
        </authorList>
    </citation>
    <scope>NUCLEOTIDE SEQUENCE</scope>
    <source>
        <tissue evidence="1">Muscle</tissue>
    </source>
</reference>
<name>A0ACD3RV08_LARCR</name>
<dbReference type="EMBL" id="CM011674">
    <property type="protein sequence ID" value="TMS22801.1"/>
    <property type="molecule type" value="Genomic_DNA"/>
</dbReference>
<evidence type="ECO:0000313" key="2">
    <source>
        <dbReference type="Proteomes" id="UP000793456"/>
    </source>
</evidence>